<sequence length="271" mass="28079">MRPLSLGKTLLGMLAAGVLLTNGCALPHAELRPPNVDIGRVSPAQFCPGDTVTASYNLTQEQPCVSRSGFDCATLQPTITMASTPMSFAPRTATAFAGNIDFTPAADSVDVSFTAASRGLTYPIVTMSGAQGFQIVNLVNNTANTRRITGEIMRTVNHGGMCAGSAPTHADGVLPGPPEVSANLRTRRICNSSTTPLRLTITGAPGEMVERDLMPGQCLDTGEPGVSPEVAMARTYSVRALTVDPMAQCGAVQGSTPPAPLQTTIALSCGM</sequence>
<organism evidence="2 3">
    <name type="scientific">Lysobacter hankyongensis</name>
    <dbReference type="NCBI Taxonomy" id="1176535"/>
    <lineage>
        <taxon>Bacteria</taxon>
        <taxon>Pseudomonadati</taxon>
        <taxon>Pseudomonadota</taxon>
        <taxon>Gammaproteobacteria</taxon>
        <taxon>Lysobacterales</taxon>
        <taxon>Lysobacteraceae</taxon>
        <taxon>Lysobacter</taxon>
    </lineage>
</organism>
<dbReference type="RefSeq" id="WP_345303413.1">
    <property type="nucleotide sequence ID" value="NZ_BAABJE010000010.1"/>
</dbReference>
<evidence type="ECO:0000256" key="1">
    <source>
        <dbReference type="SAM" id="SignalP"/>
    </source>
</evidence>
<reference evidence="3" key="1">
    <citation type="journal article" date="2019" name="Int. J. Syst. Evol. Microbiol.">
        <title>The Global Catalogue of Microorganisms (GCM) 10K type strain sequencing project: providing services to taxonomists for standard genome sequencing and annotation.</title>
        <authorList>
            <consortium name="The Broad Institute Genomics Platform"/>
            <consortium name="The Broad Institute Genome Sequencing Center for Infectious Disease"/>
            <person name="Wu L."/>
            <person name="Ma J."/>
        </authorList>
    </citation>
    <scope>NUCLEOTIDE SEQUENCE [LARGE SCALE GENOMIC DNA]</scope>
    <source>
        <strain evidence="3">JCM 18204</strain>
    </source>
</reference>
<dbReference type="EMBL" id="BAABJE010000010">
    <property type="protein sequence ID" value="GAA4796073.1"/>
    <property type="molecule type" value="Genomic_DNA"/>
</dbReference>
<evidence type="ECO:0000313" key="2">
    <source>
        <dbReference type="EMBL" id="GAA4796073.1"/>
    </source>
</evidence>
<evidence type="ECO:0000313" key="3">
    <source>
        <dbReference type="Proteomes" id="UP001499959"/>
    </source>
</evidence>
<gene>
    <name evidence="2" type="ORF">GCM10023307_22460</name>
</gene>
<feature type="chain" id="PRO_5045785969" evidence="1">
    <location>
        <begin position="22"/>
        <end position="271"/>
    </location>
</feature>
<accession>A0ABP9BIG0</accession>
<comment type="caution">
    <text evidence="2">The sequence shown here is derived from an EMBL/GenBank/DDBJ whole genome shotgun (WGS) entry which is preliminary data.</text>
</comment>
<name>A0ABP9BIG0_9GAMM</name>
<dbReference type="Proteomes" id="UP001499959">
    <property type="component" value="Unassembled WGS sequence"/>
</dbReference>
<keyword evidence="3" id="KW-1185">Reference proteome</keyword>
<proteinExistence type="predicted"/>
<feature type="signal peptide" evidence="1">
    <location>
        <begin position="1"/>
        <end position="21"/>
    </location>
</feature>
<keyword evidence="1" id="KW-0732">Signal</keyword>
<protein>
    <submittedName>
        <fullName evidence="2">Uncharacterized protein</fullName>
    </submittedName>
</protein>